<proteinExistence type="predicted"/>
<comment type="caution">
    <text evidence="1">The sequence shown here is derived from an EMBL/GenBank/DDBJ whole genome shotgun (WGS) entry which is preliminary data.</text>
</comment>
<organism evidence="1 2">
    <name type="scientific">Bacillus shihchuchen</name>
    <dbReference type="NCBI Taxonomy" id="3036942"/>
    <lineage>
        <taxon>Bacteria</taxon>
        <taxon>Bacillati</taxon>
        <taxon>Bacillota</taxon>
        <taxon>Bacilli</taxon>
        <taxon>Bacillales</taxon>
        <taxon>Bacillaceae</taxon>
        <taxon>Bacillus</taxon>
        <taxon>Bacillus cereus group</taxon>
    </lineage>
</organism>
<reference evidence="1 2" key="1">
    <citation type="journal article" date="2023" name="Int. J. Mol. Sci.">
        <title>Pathogenicity and Genomic Characterization of a Novel Genospecies, Bacillus shihchuchen, of the Bacillus cereus Group Isolated from Chinese Softshell Turtle (Pelodiscus sinensis).</title>
        <authorList>
            <person name="Cheng L.W."/>
            <person name="Byadgi O.V."/>
            <person name="Tsai C.E."/>
            <person name="Wang P.C."/>
            <person name="Chen S.C."/>
        </authorList>
    </citation>
    <scope>NUCLEOTIDE SEQUENCE [LARGE SCALE GENOMIC DNA]</scope>
    <source>
        <strain evidence="1 2">QF108-045</strain>
    </source>
</reference>
<protein>
    <submittedName>
        <fullName evidence="1">YpiF family protein</fullName>
    </submittedName>
</protein>
<gene>
    <name evidence="1" type="ORF">P6F46_19265</name>
</gene>
<dbReference type="EMBL" id="JASWHZ010000001">
    <property type="protein sequence ID" value="MDL2418570.1"/>
    <property type="molecule type" value="Genomic_DNA"/>
</dbReference>
<accession>A0ABT7KWN9</accession>
<dbReference type="Proteomes" id="UP001229716">
    <property type="component" value="Unassembled WGS sequence"/>
</dbReference>
<evidence type="ECO:0000313" key="1">
    <source>
        <dbReference type="EMBL" id="MDL2418570.1"/>
    </source>
</evidence>
<dbReference type="Pfam" id="PF10673">
    <property type="entry name" value="DUF2487"/>
    <property type="match status" value="1"/>
</dbReference>
<evidence type="ECO:0000313" key="2">
    <source>
        <dbReference type="Proteomes" id="UP001229716"/>
    </source>
</evidence>
<dbReference type="InterPro" id="IPR019615">
    <property type="entry name" value="DUF2487"/>
</dbReference>
<name>A0ABT7KWN9_9BACI</name>
<sequence length="169" mass="19843">MKWIVKDVEQFEQAREYVDTGVIPLLSISAAKEMKTVVEQGEFIELLSMELEREYKGRVLLLPAFTYLVESQKNEKGRLQEWTNHLQKQGFKHIAYVTSDFSWKEDMQELQGDLFWFPSLALEQFSDQAKREVIHAHIKNIMVMLEEKWGKNNKQKVLIIMSSMILTCA</sequence>
<keyword evidence="2" id="KW-1185">Reference proteome</keyword>